<dbReference type="Proteomes" id="UP000503447">
    <property type="component" value="Chromosome"/>
</dbReference>
<evidence type="ECO:0000313" key="1">
    <source>
        <dbReference type="EMBL" id="QJW98081.1"/>
    </source>
</evidence>
<keyword evidence="2" id="KW-1185">Reference proteome</keyword>
<dbReference type="EMBL" id="CP053452">
    <property type="protein sequence ID" value="QJW98081.1"/>
    <property type="molecule type" value="Genomic_DNA"/>
</dbReference>
<reference evidence="2" key="1">
    <citation type="submission" date="2020-05" db="EMBL/GenBank/DDBJ databases">
        <title>Frigoriglobus tundricola gen. nov., sp. nov., a psychrotolerant cellulolytic planctomycete of the family Gemmataceae with two divergent copies of 16S rRNA gene.</title>
        <authorList>
            <person name="Kulichevskaya I.S."/>
            <person name="Ivanova A.A."/>
            <person name="Naumoff D.G."/>
            <person name="Beletsky A.V."/>
            <person name="Rijpstra W.I.C."/>
            <person name="Sinninghe Damste J.S."/>
            <person name="Mardanov A.V."/>
            <person name="Ravin N.V."/>
            <person name="Dedysh S.N."/>
        </authorList>
    </citation>
    <scope>NUCLEOTIDE SEQUENCE [LARGE SCALE GENOMIC DNA]</scope>
    <source>
        <strain evidence="2">PL17</strain>
    </source>
</reference>
<evidence type="ECO:0000313" key="2">
    <source>
        <dbReference type="Proteomes" id="UP000503447"/>
    </source>
</evidence>
<accession>A0A6M5YXX7</accession>
<dbReference type="KEGG" id="ftj:FTUN_5661"/>
<gene>
    <name evidence="1" type="ORF">FTUN_5661</name>
</gene>
<organism evidence="1 2">
    <name type="scientific">Frigoriglobus tundricola</name>
    <dbReference type="NCBI Taxonomy" id="2774151"/>
    <lineage>
        <taxon>Bacteria</taxon>
        <taxon>Pseudomonadati</taxon>
        <taxon>Planctomycetota</taxon>
        <taxon>Planctomycetia</taxon>
        <taxon>Gemmatales</taxon>
        <taxon>Gemmataceae</taxon>
        <taxon>Frigoriglobus</taxon>
    </lineage>
</organism>
<proteinExistence type="predicted"/>
<name>A0A6M5YXX7_9BACT</name>
<sequence>MTLAHEHHYRTSRFTFLLLTPVSAFELGEIEPAAFFTF</sequence>
<dbReference type="AlphaFoldDB" id="A0A6M5YXX7"/>
<protein>
    <submittedName>
        <fullName evidence="1">Uncharacterized protein</fullName>
    </submittedName>
</protein>